<name>T1FVR7_HELRO</name>
<dbReference type="InterPro" id="IPR002035">
    <property type="entry name" value="VWF_A"/>
</dbReference>
<dbReference type="InParanoid" id="T1FVR7"/>
<evidence type="ECO:0000313" key="3">
    <source>
        <dbReference type="EMBL" id="ESN93251.1"/>
    </source>
</evidence>
<dbReference type="AlphaFoldDB" id="T1FVR7"/>
<keyword evidence="5" id="KW-1185">Reference proteome</keyword>
<evidence type="ECO:0000259" key="2">
    <source>
        <dbReference type="PROSITE" id="PS50234"/>
    </source>
</evidence>
<organism evidence="4 5">
    <name type="scientific">Helobdella robusta</name>
    <name type="common">Californian leech</name>
    <dbReference type="NCBI Taxonomy" id="6412"/>
    <lineage>
        <taxon>Eukaryota</taxon>
        <taxon>Metazoa</taxon>
        <taxon>Spiralia</taxon>
        <taxon>Lophotrochozoa</taxon>
        <taxon>Annelida</taxon>
        <taxon>Clitellata</taxon>
        <taxon>Hirudinea</taxon>
        <taxon>Rhynchobdellida</taxon>
        <taxon>Glossiphoniidae</taxon>
        <taxon>Helobdella</taxon>
    </lineage>
</organism>
<reference evidence="3 5" key="2">
    <citation type="journal article" date="2013" name="Nature">
        <title>Insights into bilaterian evolution from three spiralian genomes.</title>
        <authorList>
            <person name="Simakov O."/>
            <person name="Marletaz F."/>
            <person name="Cho S.J."/>
            <person name="Edsinger-Gonzales E."/>
            <person name="Havlak P."/>
            <person name="Hellsten U."/>
            <person name="Kuo D.H."/>
            <person name="Larsson T."/>
            <person name="Lv J."/>
            <person name="Arendt D."/>
            <person name="Savage R."/>
            <person name="Osoegawa K."/>
            <person name="de Jong P."/>
            <person name="Grimwood J."/>
            <person name="Chapman J.A."/>
            <person name="Shapiro H."/>
            <person name="Aerts A."/>
            <person name="Otillar R.P."/>
            <person name="Terry A.Y."/>
            <person name="Boore J.L."/>
            <person name="Grigoriev I.V."/>
            <person name="Lindberg D.R."/>
            <person name="Seaver E.C."/>
            <person name="Weisblat D.A."/>
            <person name="Putnam N.H."/>
            <person name="Rokhsar D.S."/>
        </authorList>
    </citation>
    <scope>NUCLEOTIDE SEQUENCE</scope>
</reference>
<reference evidence="5" key="1">
    <citation type="submission" date="2012-12" db="EMBL/GenBank/DDBJ databases">
        <authorList>
            <person name="Hellsten U."/>
            <person name="Grimwood J."/>
            <person name="Chapman J.A."/>
            <person name="Shapiro H."/>
            <person name="Aerts A."/>
            <person name="Otillar R.P."/>
            <person name="Terry A.Y."/>
            <person name="Boore J.L."/>
            <person name="Simakov O."/>
            <person name="Marletaz F."/>
            <person name="Cho S.-J."/>
            <person name="Edsinger-Gonzales E."/>
            <person name="Havlak P."/>
            <person name="Kuo D.-H."/>
            <person name="Larsson T."/>
            <person name="Lv J."/>
            <person name="Arendt D."/>
            <person name="Savage R."/>
            <person name="Osoegawa K."/>
            <person name="de Jong P."/>
            <person name="Lindberg D.R."/>
            <person name="Seaver E.C."/>
            <person name="Weisblat D.A."/>
            <person name="Putnam N.H."/>
            <person name="Grigoriev I.V."/>
            <person name="Rokhsar D.S."/>
        </authorList>
    </citation>
    <scope>NUCLEOTIDE SEQUENCE</scope>
</reference>
<keyword evidence="1" id="KW-0732">Signal</keyword>
<dbReference type="CTD" id="20212913"/>
<feature type="domain" description="VWFA" evidence="2">
    <location>
        <begin position="23"/>
        <end position="204"/>
    </location>
</feature>
<protein>
    <recommendedName>
        <fullName evidence="2">VWFA domain-containing protein</fullName>
    </recommendedName>
</protein>
<dbReference type="Gene3D" id="3.40.50.410">
    <property type="entry name" value="von Willebrand factor, type A domain"/>
    <property type="match status" value="1"/>
</dbReference>
<evidence type="ECO:0000313" key="5">
    <source>
        <dbReference type="Proteomes" id="UP000015101"/>
    </source>
</evidence>
<gene>
    <name evidence="4" type="primary">20212913</name>
    <name evidence="3" type="ORF">HELRODRAFT_194163</name>
</gene>
<accession>T1FVR7</accession>
<proteinExistence type="predicted"/>
<dbReference type="RefSeq" id="XP_009028697.1">
    <property type="nucleotide sequence ID" value="XM_009030449.1"/>
</dbReference>
<evidence type="ECO:0000256" key="1">
    <source>
        <dbReference type="SAM" id="SignalP"/>
    </source>
</evidence>
<dbReference type="KEGG" id="hro:HELRODRAFT_194163"/>
<dbReference type="EnsemblMetazoa" id="HelroT194163">
    <property type="protein sequence ID" value="HelroP194163"/>
    <property type="gene ID" value="HelroG194163"/>
</dbReference>
<dbReference type="Proteomes" id="UP000015101">
    <property type="component" value="Unassembled WGS sequence"/>
</dbReference>
<dbReference type="EMBL" id="AMQM01007499">
    <property type="status" value="NOT_ANNOTATED_CDS"/>
    <property type="molecule type" value="Genomic_DNA"/>
</dbReference>
<dbReference type="HOGENOM" id="CLU_1212399_0_0_1"/>
<dbReference type="SUPFAM" id="SSF53300">
    <property type="entry name" value="vWA-like"/>
    <property type="match status" value="1"/>
</dbReference>
<reference evidence="4" key="3">
    <citation type="submission" date="2015-06" db="UniProtKB">
        <authorList>
            <consortium name="EnsemblMetazoa"/>
        </authorList>
    </citation>
    <scope>IDENTIFICATION</scope>
</reference>
<dbReference type="GeneID" id="20212913"/>
<dbReference type="InterPro" id="IPR036465">
    <property type="entry name" value="vWFA_dom_sf"/>
</dbReference>
<feature type="chain" id="PRO_5010981078" description="VWFA domain-containing protein" evidence="1">
    <location>
        <begin position="20"/>
        <end position="229"/>
    </location>
</feature>
<feature type="signal peptide" evidence="1">
    <location>
        <begin position="1"/>
        <end position="19"/>
    </location>
</feature>
<evidence type="ECO:0000313" key="4">
    <source>
        <dbReference type="EnsemblMetazoa" id="HelroP194163"/>
    </source>
</evidence>
<sequence>MDFSIKLVFLLILFEPTLQQSCDVFFIIDGSNVITDNARSGDRLQQWYSIRTIVADVLQNLTNFNVAISIYADKVWQVATYPTPGPQASLIMKSLDFLGGQFAVGAAIKWTRENVITPNKQTNANIACFLLATYPPFGNDLIVWNTEKNLLRGICGKLIVLAIGRIDLENVYKSIATSSDSFLRIDFTNLSENKAIGSFMLNQILSACPSRPTSATFSTITTTTLRPAQ</sequence>
<dbReference type="PROSITE" id="PS50234">
    <property type="entry name" value="VWFA"/>
    <property type="match status" value="1"/>
</dbReference>
<dbReference type="EMBL" id="KB097628">
    <property type="protein sequence ID" value="ESN93251.1"/>
    <property type="molecule type" value="Genomic_DNA"/>
</dbReference>
<dbReference type="Pfam" id="PF00092">
    <property type="entry name" value="VWA"/>
    <property type="match status" value="1"/>
</dbReference>